<evidence type="ECO:0000256" key="1">
    <source>
        <dbReference type="SAM" id="MobiDB-lite"/>
    </source>
</evidence>
<dbReference type="OrthoDB" id="2535907at2759"/>
<feature type="compositionally biased region" description="Polar residues" evidence="1">
    <location>
        <begin position="1"/>
        <end position="12"/>
    </location>
</feature>
<protein>
    <submittedName>
        <fullName evidence="2">Uncharacterized protein</fullName>
    </submittedName>
</protein>
<dbReference type="Proteomes" id="UP000279259">
    <property type="component" value="Unassembled WGS sequence"/>
</dbReference>
<comment type="caution">
    <text evidence="2">The sequence shown here is derived from an EMBL/GenBank/DDBJ whole genome shotgun (WGS) entry which is preliminary data.</text>
</comment>
<reference evidence="2 3" key="1">
    <citation type="submission" date="2018-11" db="EMBL/GenBank/DDBJ databases">
        <title>Genome sequence of Saitozyma podzolica DSM 27192.</title>
        <authorList>
            <person name="Aliyu H."/>
            <person name="Gorte O."/>
            <person name="Ochsenreither K."/>
        </authorList>
    </citation>
    <scope>NUCLEOTIDE SEQUENCE [LARGE SCALE GENOMIC DNA]</scope>
    <source>
        <strain evidence="2 3">DSM 27192</strain>
    </source>
</reference>
<dbReference type="AlphaFoldDB" id="A0A427YVB5"/>
<evidence type="ECO:0000313" key="3">
    <source>
        <dbReference type="Proteomes" id="UP000279259"/>
    </source>
</evidence>
<evidence type="ECO:0000313" key="2">
    <source>
        <dbReference type="EMBL" id="RSH94989.1"/>
    </source>
</evidence>
<name>A0A427YVB5_9TREE</name>
<dbReference type="EMBL" id="RSCD01000001">
    <property type="protein sequence ID" value="RSH94989.1"/>
    <property type="molecule type" value="Genomic_DNA"/>
</dbReference>
<keyword evidence="3" id="KW-1185">Reference proteome</keyword>
<feature type="region of interest" description="Disordered" evidence="1">
    <location>
        <begin position="1"/>
        <end position="23"/>
    </location>
</feature>
<accession>A0A427YVB5</accession>
<gene>
    <name evidence="2" type="ORF">EHS25_000074</name>
</gene>
<dbReference type="STRING" id="1890683.A0A427YVB5"/>
<sequence>MPDYSLSQTMQHDSPPHLPPHLPLAHRRIPALAPLHAPLQGILPRSLPTPPVLSRPRDLSISPDGLWLVVFHPNPYTPGSASEGGTLAIYPRSILAPTTTSSTIVPLTTFSLPSDPLATVHLYPPRTYVPTGRAPAQGPRPPPDHDPKTGPTFVIITSSSILFFHPQRLNPASEGPVTPAMNVISGPLHTRWHSTVMGPTPPENPRRAGRGWAGLVGGDQGVWLAYESKGYVGVVRAEVGVDPMGNTYLRTTPMPALPTLDPPTWNVTPGGAATPRSDIQSVVQSVVFVQLSEDLAHRSEETVNGDVLNGSSGNGAHTKTNKAGAVIIHQETASSTPNASTGSGVRTRLELVGFERREVELAEGFAELSGEASTCLAWDWSTMPNSLRTSLSPLGTTILSLAPVSAMSPHTLALALLSQPAGVSLVHLDLAPSPSTETSGSATWLAIQGSTLDLGEPSLILPEMVLSQGAARGCLGLAAVIGDGSAPMLLVPPKLQTPADGADDIHVTATDAATSIFLAIRQGVSYADVIRAAFGSTPKVKHSELAVHILQGSHDQLLAQLGPTDLSELFKLQTAVFSATEDRRRDFAAELLRLWEAGQLFIACKQVRDGRLSFDLDMVWPLINFAEWVMSVLSRTMRECILQKGRIDWEGDASAPDASRVIYVLHPHLRRMVISLLAAIHAFSGFVLALEDPILQPESRLGGIARQRDPRATVVAKDRVRDLGLAQGVEVMAWGRALEGVNIKAGLAESDLQTSLVTLDISPILPLLKPTLDNLPSPSSLFRAEQAEAQAEEHDAITFLPIPQGLGLEGRLPRATSVHYVRALRVGINYYDLGFAITHVCK</sequence>
<organism evidence="2 3">
    <name type="scientific">Saitozyma podzolica</name>
    <dbReference type="NCBI Taxonomy" id="1890683"/>
    <lineage>
        <taxon>Eukaryota</taxon>
        <taxon>Fungi</taxon>
        <taxon>Dikarya</taxon>
        <taxon>Basidiomycota</taxon>
        <taxon>Agaricomycotina</taxon>
        <taxon>Tremellomycetes</taxon>
        <taxon>Tremellales</taxon>
        <taxon>Trimorphomycetaceae</taxon>
        <taxon>Saitozyma</taxon>
    </lineage>
</organism>
<proteinExistence type="predicted"/>